<dbReference type="OrthoDB" id="122388at2"/>
<evidence type="ECO:0000313" key="7">
    <source>
        <dbReference type="Proteomes" id="UP000198636"/>
    </source>
</evidence>
<dbReference type="Pfam" id="PF00376">
    <property type="entry name" value="MerR"/>
    <property type="match status" value="1"/>
</dbReference>
<feature type="domain" description="HTH merR-type" evidence="5">
    <location>
        <begin position="9"/>
        <end position="73"/>
    </location>
</feature>
<feature type="domain" description="HTH merR-type" evidence="5">
    <location>
        <begin position="129"/>
        <end position="194"/>
    </location>
</feature>
<dbReference type="EMBL" id="FMUS01000030">
    <property type="protein sequence ID" value="SCZ03106.1"/>
    <property type="molecule type" value="Genomic_DNA"/>
</dbReference>
<dbReference type="STRING" id="1120976.SAMN03080606_03707"/>
<dbReference type="RefSeq" id="WP_091546582.1">
    <property type="nucleotide sequence ID" value="NZ_FMUS01000030.1"/>
</dbReference>
<dbReference type="GO" id="GO:0003677">
    <property type="term" value="F:DNA binding"/>
    <property type="evidence" value="ECO:0007669"/>
    <property type="project" value="UniProtKB-KW"/>
</dbReference>
<dbReference type="SMART" id="SM00422">
    <property type="entry name" value="HTH_MERR"/>
    <property type="match status" value="2"/>
</dbReference>
<protein>
    <submittedName>
        <fullName evidence="6">MerR family regulatory protein</fullName>
    </submittedName>
</protein>
<dbReference type="Pfam" id="PF13411">
    <property type="entry name" value="MerR_1"/>
    <property type="match status" value="1"/>
</dbReference>
<proteinExistence type="predicted"/>
<accession>A0A1G5KR69</accession>
<evidence type="ECO:0000256" key="4">
    <source>
        <dbReference type="ARBA" id="ARBA00023163"/>
    </source>
</evidence>
<keyword evidence="1" id="KW-0678">Repressor</keyword>
<dbReference type="GO" id="GO:0003700">
    <property type="term" value="F:DNA-binding transcription factor activity"/>
    <property type="evidence" value="ECO:0007669"/>
    <property type="project" value="InterPro"/>
</dbReference>
<evidence type="ECO:0000256" key="3">
    <source>
        <dbReference type="ARBA" id="ARBA00023125"/>
    </source>
</evidence>
<dbReference type="InterPro" id="IPR000551">
    <property type="entry name" value="MerR-type_HTH_dom"/>
</dbReference>
<organism evidence="6 7">
    <name type="scientific">Alkaliphilus peptidifermentans DSM 18978</name>
    <dbReference type="NCBI Taxonomy" id="1120976"/>
    <lineage>
        <taxon>Bacteria</taxon>
        <taxon>Bacillati</taxon>
        <taxon>Bacillota</taxon>
        <taxon>Clostridia</taxon>
        <taxon>Peptostreptococcales</taxon>
        <taxon>Natronincolaceae</taxon>
        <taxon>Alkaliphilus</taxon>
    </lineage>
</organism>
<evidence type="ECO:0000259" key="5">
    <source>
        <dbReference type="PROSITE" id="PS50937"/>
    </source>
</evidence>
<dbReference type="Gene3D" id="1.10.1660.10">
    <property type="match status" value="2"/>
</dbReference>
<keyword evidence="3" id="KW-0238">DNA-binding</keyword>
<dbReference type="InterPro" id="IPR047057">
    <property type="entry name" value="MerR_fam"/>
</dbReference>
<keyword evidence="4" id="KW-0804">Transcription</keyword>
<dbReference type="PANTHER" id="PTHR30204">
    <property type="entry name" value="REDOX-CYCLING DRUG-SENSING TRANSCRIPTIONAL ACTIVATOR SOXR"/>
    <property type="match status" value="1"/>
</dbReference>
<dbReference type="AlphaFoldDB" id="A0A1G5KR69"/>
<dbReference type="PANTHER" id="PTHR30204:SF69">
    <property type="entry name" value="MERR-FAMILY TRANSCRIPTIONAL REGULATOR"/>
    <property type="match status" value="1"/>
</dbReference>
<dbReference type="Proteomes" id="UP000198636">
    <property type="component" value="Unassembled WGS sequence"/>
</dbReference>
<evidence type="ECO:0000313" key="6">
    <source>
        <dbReference type="EMBL" id="SCZ03106.1"/>
    </source>
</evidence>
<name>A0A1G5KR69_9FIRM</name>
<keyword evidence="2" id="KW-0805">Transcription regulation</keyword>
<dbReference type="SUPFAM" id="SSF46955">
    <property type="entry name" value="Putative DNA-binding domain"/>
    <property type="match status" value="2"/>
</dbReference>
<dbReference type="PROSITE" id="PS50937">
    <property type="entry name" value="HTH_MERR_2"/>
    <property type="match status" value="2"/>
</dbReference>
<keyword evidence="7" id="KW-1185">Reference proteome</keyword>
<sequence>MPQYKTIDLARQGNIHPNTVRLYEKMGFLSPVPRGENGYRIYNERHLCQIKIIRCIFDYGWLGREIRAASLKVIELVATWDLDNAIEFTHLYLQMINKDYLSAMETANILEKWTHKDEIHSTGKIHTRKETAQLIGVTEETLRNWDRNGLIKVPRVGSNNSRAYSVSQIERLRIIYMLRQAKYSISSILQSLNQYDKGNIEEVINSLNTPKYEEYQSWVCVGDRWIKGLEDATKGAEEILFLIQEAKEKNI</sequence>
<evidence type="ECO:0000256" key="1">
    <source>
        <dbReference type="ARBA" id="ARBA00022491"/>
    </source>
</evidence>
<dbReference type="InterPro" id="IPR009061">
    <property type="entry name" value="DNA-bd_dom_put_sf"/>
</dbReference>
<evidence type="ECO:0000256" key="2">
    <source>
        <dbReference type="ARBA" id="ARBA00023015"/>
    </source>
</evidence>
<gene>
    <name evidence="6" type="ORF">SAMN03080606_03707</name>
</gene>
<reference evidence="6 7" key="1">
    <citation type="submission" date="2016-10" db="EMBL/GenBank/DDBJ databases">
        <authorList>
            <person name="de Groot N.N."/>
        </authorList>
    </citation>
    <scope>NUCLEOTIDE SEQUENCE [LARGE SCALE GENOMIC DNA]</scope>
    <source>
        <strain evidence="6 7">DSM 18978</strain>
    </source>
</reference>